<evidence type="ECO:0000313" key="1">
    <source>
        <dbReference type="Proteomes" id="UP000046393"/>
    </source>
</evidence>
<evidence type="ECO:0000313" key="2">
    <source>
        <dbReference type="WBParaSite" id="SMUV_0000941601-mRNA-1"/>
    </source>
</evidence>
<reference evidence="2" key="1">
    <citation type="submission" date="2017-02" db="UniProtKB">
        <authorList>
            <consortium name="WormBaseParasite"/>
        </authorList>
    </citation>
    <scope>IDENTIFICATION</scope>
</reference>
<name>A0A0N5AWV4_9BILA</name>
<organism evidence="1 2">
    <name type="scientific">Syphacia muris</name>
    <dbReference type="NCBI Taxonomy" id="451379"/>
    <lineage>
        <taxon>Eukaryota</taxon>
        <taxon>Metazoa</taxon>
        <taxon>Ecdysozoa</taxon>
        <taxon>Nematoda</taxon>
        <taxon>Chromadorea</taxon>
        <taxon>Rhabditida</taxon>
        <taxon>Spirurina</taxon>
        <taxon>Oxyuridomorpha</taxon>
        <taxon>Oxyuroidea</taxon>
        <taxon>Oxyuridae</taxon>
        <taxon>Syphacia</taxon>
    </lineage>
</organism>
<sequence length="69" mass="8090">MKLPPFRLPTPMLWSRNVIVWLAICVCFCAAFNIDIKKPIVHHKSNTSFGYSLDFFREHYDSESNTGWL</sequence>
<accession>A0A0N5AWV4</accession>
<dbReference type="WBParaSite" id="SMUV_0000941601-mRNA-1">
    <property type="protein sequence ID" value="SMUV_0000941601-mRNA-1"/>
    <property type="gene ID" value="SMUV_0000941601"/>
</dbReference>
<proteinExistence type="predicted"/>
<protein>
    <submittedName>
        <fullName evidence="2">Secreted protein</fullName>
    </submittedName>
</protein>
<dbReference type="Proteomes" id="UP000046393">
    <property type="component" value="Unplaced"/>
</dbReference>
<dbReference type="AlphaFoldDB" id="A0A0N5AWV4"/>
<keyword evidence="1" id="KW-1185">Reference proteome</keyword>